<feature type="transmembrane region" description="Helical" evidence="9">
    <location>
        <begin position="273"/>
        <end position="291"/>
    </location>
</feature>
<keyword evidence="7 9" id="KW-1133">Transmembrane helix</keyword>
<keyword evidence="6" id="KW-1278">Translocase</keyword>
<proteinExistence type="predicted"/>
<dbReference type="RefSeq" id="WP_137425387.1">
    <property type="nucleotide sequence ID" value="NZ_CP040098.1"/>
</dbReference>
<dbReference type="InterPro" id="IPR011303">
    <property type="entry name" value="RnfD_bac"/>
</dbReference>
<feature type="transmembrane region" description="Helical" evidence="9">
    <location>
        <begin position="124"/>
        <end position="143"/>
    </location>
</feature>
<evidence type="ECO:0000256" key="4">
    <source>
        <dbReference type="ARBA" id="ARBA00022643"/>
    </source>
</evidence>
<dbReference type="Proteomes" id="UP000298602">
    <property type="component" value="Chromosome"/>
</dbReference>
<evidence type="ECO:0000256" key="8">
    <source>
        <dbReference type="ARBA" id="ARBA00023136"/>
    </source>
</evidence>
<sequence length="328" mass="35072">MENQSRKGTGRPPPPKRLFQKQPIMIRMVAALLPCLLGSVYFFGFRALAVTAVSLVFAVATEAAFTLRQGKPVTSAVLVSALIYALSLPPTVPYWIAAVGMVFGIVFGKMVFGGFGFNIYNPAMVGRCFVYISFPIALTNRWVEPFPGFLGGAAAWAPGVDAVTTATPLQLLKAGDTVAMERLFWGNVSGALGETSAFLILLGGAYLLYTRTAQWRLVVAPLIGGAAMGGILYLVGIPGVPDPLSYLLAGSFLFGAFFVVTEPISGPKTKPAQWIYGIVIGALVIVLRRFANFSEGVMFSVLFMNTFVPVLDLAVKALKERNKAEAVS</sequence>
<dbReference type="KEGG" id="dax:FDQ92_13550"/>
<dbReference type="PANTHER" id="PTHR30578">
    <property type="entry name" value="ELECTRON TRANSPORT COMPLEX PROTEIN RNFD"/>
    <property type="match status" value="1"/>
</dbReference>
<dbReference type="Pfam" id="PF03116">
    <property type="entry name" value="NQR2_RnfD_RnfE"/>
    <property type="match status" value="1"/>
</dbReference>
<feature type="transmembrane region" description="Helical" evidence="9">
    <location>
        <begin position="297"/>
        <end position="315"/>
    </location>
</feature>
<dbReference type="NCBIfam" id="TIGR01946">
    <property type="entry name" value="rnfD"/>
    <property type="match status" value="1"/>
</dbReference>
<dbReference type="GO" id="GO:0005886">
    <property type="term" value="C:plasma membrane"/>
    <property type="evidence" value="ECO:0007669"/>
    <property type="project" value="TreeGrafter"/>
</dbReference>
<evidence type="ECO:0000256" key="5">
    <source>
        <dbReference type="ARBA" id="ARBA00022692"/>
    </source>
</evidence>
<dbReference type="GO" id="GO:0022900">
    <property type="term" value="P:electron transport chain"/>
    <property type="evidence" value="ECO:0007669"/>
    <property type="project" value="InterPro"/>
</dbReference>
<keyword evidence="3" id="KW-0285">Flavoprotein</keyword>
<organism evidence="10 11">
    <name type="scientific">Desulfoglaeba alkanexedens ALDC</name>
    <dbReference type="NCBI Taxonomy" id="980445"/>
    <lineage>
        <taxon>Bacteria</taxon>
        <taxon>Pseudomonadati</taxon>
        <taxon>Thermodesulfobacteriota</taxon>
        <taxon>Syntrophobacteria</taxon>
        <taxon>Syntrophobacterales</taxon>
        <taxon>Syntrophobacteraceae</taxon>
        <taxon>Desulfoglaeba</taxon>
    </lineage>
</organism>
<evidence type="ECO:0000256" key="2">
    <source>
        <dbReference type="ARBA" id="ARBA00022553"/>
    </source>
</evidence>
<dbReference type="InterPro" id="IPR004338">
    <property type="entry name" value="NqrB/RnfD"/>
</dbReference>
<name>A0A4P8L515_9BACT</name>
<keyword evidence="5 9" id="KW-0812">Transmembrane</keyword>
<dbReference type="PANTHER" id="PTHR30578:SF1">
    <property type="entry name" value="NA(+)-TRANSLOCATING NADH-QUINONE REDUCTASE SUBUNIT B"/>
    <property type="match status" value="1"/>
</dbReference>
<dbReference type="GO" id="GO:0055085">
    <property type="term" value="P:transmembrane transport"/>
    <property type="evidence" value="ECO:0007669"/>
    <property type="project" value="InterPro"/>
</dbReference>
<accession>A0A4P8L515</accession>
<keyword evidence="8 9" id="KW-0472">Membrane</keyword>
<dbReference type="OrthoDB" id="9776359at2"/>
<reference evidence="10 11" key="1">
    <citation type="submission" date="2019-05" db="EMBL/GenBank/DDBJ databases">
        <title>The Complete Genome Sequence of the n-alkane-degrading Desulfoglaeba alkanexedens ALDC reveals multiple alkylsuccinate synthase gene clusters.</title>
        <authorList>
            <person name="Callaghan A.V."/>
            <person name="Davidova I.A."/>
            <person name="Duncan K.E."/>
            <person name="Morris B."/>
            <person name="McInerney M.J."/>
        </authorList>
    </citation>
    <scope>NUCLEOTIDE SEQUENCE [LARGE SCALE GENOMIC DNA]</scope>
    <source>
        <strain evidence="10 11">ALDC</strain>
    </source>
</reference>
<evidence type="ECO:0000313" key="10">
    <source>
        <dbReference type="EMBL" id="QCQ23107.1"/>
    </source>
</evidence>
<feature type="transmembrane region" description="Helical" evidence="9">
    <location>
        <begin position="215"/>
        <end position="237"/>
    </location>
</feature>
<keyword evidence="4" id="KW-0288">FMN</keyword>
<dbReference type="EMBL" id="CP040098">
    <property type="protein sequence ID" value="QCQ23107.1"/>
    <property type="molecule type" value="Genomic_DNA"/>
</dbReference>
<gene>
    <name evidence="10" type="ORF">FDQ92_13550</name>
</gene>
<evidence type="ECO:0000256" key="3">
    <source>
        <dbReference type="ARBA" id="ARBA00022630"/>
    </source>
</evidence>
<keyword evidence="1" id="KW-0813">Transport</keyword>
<evidence type="ECO:0000256" key="6">
    <source>
        <dbReference type="ARBA" id="ARBA00022967"/>
    </source>
</evidence>
<reference evidence="10 11" key="2">
    <citation type="submission" date="2019-05" db="EMBL/GenBank/DDBJ databases">
        <authorList>
            <person name="Suflita J.M."/>
            <person name="Marks C.R."/>
        </authorList>
    </citation>
    <scope>NUCLEOTIDE SEQUENCE [LARGE SCALE GENOMIC DNA]</scope>
    <source>
        <strain evidence="10 11">ALDC</strain>
    </source>
</reference>
<feature type="transmembrane region" description="Helical" evidence="9">
    <location>
        <begin position="24"/>
        <end position="42"/>
    </location>
</feature>
<dbReference type="AlphaFoldDB" id="A0A4P8L515"/>
<evidence type="ECO:0000256" key="9">
    <source>
        <dbReference type="SAM" id="Phobius"/>
    </source>
</evidence>
<feature type="transmembrane region" description="Helical" evidence="9">
    <location>
        <begin position="94"/>
        <end position="112"/>
    </location>
</feature>
<keyword evidence="2" id="KW-0597">Phosphoprotein</keyword>
<evidence type="ECO:0000256" key="7">
    <source>
        <dbReference type="ARBA" id="ARBA00022989"/>
    </source>
</evidence>
<evidence type="ECO:0000313" key="11">
    <source>
        <dbReference type="Proteomes" id="UP000298602"/>
    </source>
</evidence>
<feature type="transmembrane region" description="Helical" evidence="9">
    <location>
        <begin position="184"/>
        <end position="208"/>
    </location>
</feature>
<evidence type="ECO:0000256" key="1">
    <source>
        <dbReference type="ARBA" id="ARBA00022448"/>
    </source>
</evidence>
<feature type="transmembrane region" description="Helical" evidence="9">
    <location>
        <begin position="243"/>
        <end position="261"/>
    </location>
</feature>
<keyword evidence="11" id="KW-1185">Reference proteome</keyword>
<protein>
    <submittedName>
        <fullName evidence="10">RnfABCDGE type electron transport complex subunit D</fullName>
    </submittedName>
</protein>